<name>A0ABV7MBQ0_9PROT</name>
<dbReference type="RefSeq" id="WP_189574909.1">
    <property type="nucleotide sequence ID" value="NZ_BMXU01000002.1"/>
</dbReference>
<evidence type="ECO:0000256" key="4">
    <source>
        <dbReference type="ARBA" id="ARBA00022840"/>
    </source>
</evidence>
<accession>A0ABV7MBQ0</accession>
<evidence type="ECO:0000259" key="10">
    <source>
        <dbReference type="PROSITE" id="PS50929"/>
    </source>
</evidence>
<dbReference type="InterPro" id="IPR011918">
    <property type="entry name" value="ABC_MsbA_ATP-bd"/>
</dbReference>
<evidence type="ECO:0000313" key="11">
    <source>
        <dbReference type="EMBL" id="MFC3302889.1"/>
    </source>
</evidence>
<dbReference type="InterPro" id="IPR036640">
    <property type="entry name" value="ABC1_TM_sf"/>
</dbReference>
<dbReference type="EMBL" id="JBHRVA010000003">
    <property type="protein sequence ID" value="MFC3302889.1"/>
    <property type="molecule type" value="Genomic_DNA"/>
</dbReference>
<dbReference type="PROSITE" id="PS00211">
    <property type="entry name" value="ABC_TRANSPORTER_1"/>
    <property type="match status" value="1"/>
</dbReference>
<feature type="transmembrane region" description="Helical" evidence="8">
    <location>
        <begin position="282"/>
        <end position="304"/>
    </location>
</feature>
<dbReference type="InterPro" id="IPR003439">
    <property type="entry name" value="ABC_transporter-like_ATP-bd"/>
</dbReference>
<comment type="caution">
    <text evidence="11">The sequence shown here is derived from an EMBL/GenBank/DDBJ whole genome shotgun (WGS) entry which is preliminary data.</text>
</comment>
<dbReference type="Pfam" id="PF00005">
    <property type="entry name" value="ABC_tran"/>
    <property type="match status" value="1"/>
</dbReference>
<dbReference type="PROSITE" id="PS50929">
    <property type="entry name" value="ABC_TM1F"/>
    <property type="match status" value="1"/>
</dbReference>
<feature type="compositionally biased region" description="Basic and acidic residues" evidence="7">
    <location>
        <begin position="1"/>
        <end position="12"/>
    </location>
</feature>
<dbReference type="Gene3D" id="1.20.1560.10">
    <property type="entry name" value="ABC transporter type 1, transmembrane domain"/>
    <property type="match status" value="1"/>
</dbReference>
<evidence type="ECO:0000256" key="2">
    <source>
        <dbReference type="ARBA" id="ARBA00022692"/>
    </source>
</evidence>
<dbReference type="PANTHER" id="PTHR43394">
    <property type="entry name" value="ATP-DEPENDENT PERMEASE MDL1, MITOCHONDRIAL"/>
    <property type="match status" value="1"/>
</dbReference>
<evidence type="ECO:0000256" key="5">
    <source>
        <dbReference type="ARBA" id="ARBA00022989"/>
    </source>
</evidence>
<dbReference type="PANTHER" id="PTHR43394:SF1">
    <property type="entry name" value="ATP-BINDING CASSETTE SUB-FAMILY B MEMBER 10, MITOCHONDRIAL"/>
    <property type="match status" value="1"/>
</dbReference>
<feature type="transmembrane region" description="Helical" evidence="8">
    <location>
        <begin position="43"/>
        <end position="65"/>
    </location>
</feature>
<gene>
    <name evidence="11" type="ORF">ACFONP_09105</name>
</gene>
<dbReference type="InterPro" id="IPR039421">
    <property type="entry name" value="Type_1_exporter"/>
</dbReference>
<dbReference type="InterPro" id="IPR011527">
    <property type="entry name" value="ABC1_TM_dom"/>
</dbReference>
<evidence type="ECO:0000256" key="7">
    <source>
        <dbReference type="SAM" id="MobiDB-lite"/>
    </source>
</evidence>
<keyword evidence="5 8" id="KW-1133">Transmembrane helix</keyword>
<feature type="domain" description="ABC transporter" evidence="9">
    <location>
        <begin position="378"/>
        <end position="614"/>
    </location>
</feature>
<sequence>MADREQQADIDRGSSFASELARDREHREKARTAKPLRKLVPFILRYPGLLAAFIVFLALAALLTLTLPAAFRLVVDCGFGGAESSPACSSLPIGDDLSAYFIAGIAVAFALGVVSALRYYFISRLGERVVADLRTRVYSHLLGLSPGFYAQVRTGEVLSRLTTDTTLIQTVVGSSISVAIRTLVTTLGALVLMVIVSWKLALLVLLGAPVVIGPIMLFGRRVQRLSRSSQDRLADASARASETLRAIETVQAFTREDEERRRFSEAVEATFNVALRRIRVRAFMTATIFSVILSGLIGVLWFGAVQVQSGAISPGSMAQFVMYAFIAVSGVGLLTETYAEIMRAAGATERLMELLSSKDTLPVARSPQPLKTPVEGRIGFEEVRFAYPTRPEIEALAGVSFRVEPGETVALVGRSGAGKSTILQLILRFYDPASGRVTLDGNDLRDLDPKALRSQLSVVQQNAPLFSGTVAENIRFARPDATDAEVRAAAKAANAHSFIEALPQGYDTMLGEDGSTLSGGQRQRIAIARAILRDTPVLLLDEATSALDSESEAAIKAALASITASKTTVVIAHRLSTVMNANKIIVLDQGKVIATGTHDQLIKEGGIYAQLAELQFGASVVPETESA</sequence>
<dbReference type="Proteomes" id="UP001595607">
    <property type="component" value="Unassembled WGS sequence"/>
</dbReference>
<feature type="compositionally biased region" description="Basic and acidic residues" evidence="7">
    <location>
        <begin position="20"/>
        <end position="29"/>
    </location>
</feature>
<dbReference type="SUPFAM" id="SSF90123">
    <property type="entry name" value="ABC transporter transmembrane region"/>
    <property type="match status" value="1"/>
</dbReference>
<evidence type="ECO:0000256" key="8">
    <source>
        <dbReference type="SAM" id="Phobius"/>
    </source>
</evidence>
<feature type="domain" description="ABC transmembrane type-1" evidence="10">
    <location>
        <begin position="51"/>
        <end position="343"/>
    </location>
</feature>
<evidence type="ECO:0000256" key="1">
    <source>
        <dbReference type="ARBA" id="ARBA00004651"/>
    </source>
</evidence>
<evidence type="ECO:0000313" key="12">
    <source>
        <dbReference type="Proteomes" id="UP001595607"/>
    </source>
</evidence>
<feature type="transmembrane region" description="Helical" evidence="8">
    <location>
        <begin position="316"/>
        <end position="334"/>
    </location>
</feature>
<keyword evidence="4" id="KW-0067">ATP-binding</keyword>
<dbReference type="NCBIfam" id="TIGR02204">
    <property type="entry name" value="MsbA_rel"/>
    <property type="match status" value="1"/>
</dbReference>
<dbReference type="InterPro" id="IPR017871">
    <property type="entry name" value="ABC_transporter-like_CS"/>
</dbReference>
<dbReference type="PROSITE" id="PS50893">
    <property type="entry name" value="ABC_TRANSPORTER_2"/>
    <property type="match status" value="1"/>
</dbReference>
<dbReference type="Gene3D" id="3.40.50.300">
    <property type="entry name" value="P-loop containing nucleotide triphosphate hydrolases"/>
    <property type="match status" value="1"/>
</dbReference>
<dbReference type="CDD" id="cd03249">
    <property type="entry name" value="ABC_MTABC3_MDL1_MDL2"/>
    <property type="match status" value="1"/>
</dbReference>
<protein>
    <submittedName>
        <fullName evidence="11">ABC transporter transmembrane domain-containing protein</fullName>
    </submittedName>
</protein>
<dbReference type="InterPro" id="IPR027417">
    <property type="entry name" value="P-loop_NTPase"/>
</dbReference>
<feature type="transmembrane region" description="Helical" evidence="8">
    <location>
        <begin position="99"/>
        <end position="121"/>
    </location>
</feature>
<keyword evidence="2 8" id="KW-0812">Transmembrane</keyword>
<evidence type="ECO:0000259" key="9">
    <source>
        <dbReference type="PROSITE" id="PS50893"/>
    </source>
</evidence>
<proteinExistence type="predicted"/>
<organism evidence="11 12">
    <name type="scientific">Parvularcula lutaonensis</name>
    <dbReference type="NCBI Taxonomy" id="491923"/>
    <lineage>
        <taxon>Bacteria</taxon>
        <taxon>Pseudomonadati</taxon>
        <taxon>Pseudomonadota</taxon>
        <taxon>Alphaproteobacteria</taxon>
        <taxon>Parvularculales</taxon>
        <taxon>Parvularculaceae</taxon>
        <taxon>Parvularcula</taxon>
    </lineage>
</organism>
<feature type="transmembrane region" description="Helical" evidence="8">
    <location>
        <begin position="202"/>
        <end position="219"/>
    </location>
</feature>
<evidence type="ECO:0000256" key="3">
    <source>
        <dbReference type="ARBA" id="ARBA00022741"/>
    </source>
</evidence>
<comment type="subcellular location">
    <subcellularLocation>
        <location evidence="1">Cell membrane</location>
        <topology evidence="1">Multi-pass membrane protein</topology>
    </subcellularLocation>
</comment>
<keyword evidence="12" id="KW-1185">Reference proteome</keyword>
<dbReference type="SUPFAM" id="SSF52540">
    <property type="entry name" value="P-loop containing nucleoside triphosphate hydrolases"/>
    <property type="match status" value="1"/>
</dbReference>
<reference evidence="12" key="1">
    <citation type="journal article" date="2019" name="Int. J. Syst. Evol. Microbiol.">
        <title>The Global Catalogue of Microorganisms (GCM) 10K type strain sequencing project: providing services to taxonomists for standard genome sequencing and annotation.</title>
        <authorList>
            <consortium name="The Broad Institute Genomics Platform"/>
            <consortium name="The Broad Institute Genome Sequencing Center for Infectious Disease"/>
            <person name="Wu L."/>
            <person name="Ma J."/>
        </authorList>
    </citation>
    <scope>NUCLEOTIDE SEQUENCE [LARGE SCALE GENOMIC DNA]</scope>
    <source>
        <strain evidence="12">KCTC 22245</strain>
    </source>
</reference>
<evidence type="ECO:0000256" key="6">
    <source>
        <dbReference type="ARBA" id="ARBA00023136"/>
    </source>
</evidence>
<dbReference type="SMART" id="SM00382">
    <property type="entry name" value="AAA"/>
    <property type="match status" value="1"/>
</dbReference>
<dbReference type="InterPro" id="IPR003593">
    <property type="entry name" value="AAA+_ATPase"/>
</dbReference>
<feature type="region of interest" description="Disordered" evidence="7">
    <location>
        <begin position="1"/>
        <end position="29"/>
    </location>
</feature>
<dbReference type="CDD" id="cd18575">
    <property type="entry name" value="ABC_6TM_bac_exporter_ABCB8_10_like"/>
    <property type="match status" value="1"/>
</dbReference>
<keyword evidence="6 8" id="KW-0472">Membrane</keyword>
<dbReference type="Pfam" id="PF00664">
    <property type="entry name" value="ABC_membrane"/>
    <property type="match status" value="1"/>
</dbReference>
<feature type="transmembrane region" description="Helical" evidence="8">
    <location>
        <begin position="178"/>
        <end position="196"/>
    </location>
</feature>
<keyword evidence="3" id="KW-0547">Nucleotide-binding</keyword>